<dbReference type="SUPFAM" id="SSF88946">
    <property type="entry name" value="Sigma2 domain of RNA polymerase sigma factors"/>
    <property type="match status" value="1"/>
</dbReference>
<accession>A0A174CDR5</accession>
<dbReference type="PANTHER" id="PTHR43133">
    <property type="entry name" value="RNA POLYMERASE ECF-TYPE SIGMA FACTO"/>
    <property type="match status" value="1"/>
</dbReference>
<evidence type="ECO:0000313" key="11">
    <source>
        <dbReference type="Proteomes" id="UP000327007"/>
    </source>
</evidence>
<dbReference type="Proteomes" id="UP000327007">
    <property type="component" value="Unassembled WGS sequence"/>
</dbReference>
<dbReference type="InterPro" id="IPR014327">
    <property type="entry name" value="RNA_pol_sigma70_bacteroid"/>
</dbReference>
<dbReference type="InterPro" id="IPR013325">
    <property type="entry name" value="RNA_pol_sigma_r2"/>
</dbReference>
<feature type="domain" description="RNA polymerase sigma factor 70 region 4 type 2" evidence="6">
    <location>
        <begin position="135"/>
        <end position="179"/>
    </location>
</feature>
<reference evidence="7" key="3">
    <citation type="journal article" date="2019" name="bioRxiv">
        <title>Acquired interbacterial defense systems protect against interspecies antagonism in the human gut microbiome.</title>
        <authorList>
            <person name="Ross B.D."/>
            <person name="Verster A.J."/>
            <person name="Radey M.C."/>
            <person name="Schmidtke D.T."/>
            <person name="Pope C.E."/>
            <person name="Hoffman L.R."/>
            <person name="Hajjar A.M."/>
            <person name="Peterson S.B."/>
            <person name="Borenstein E."/>
            <person name="Mougous J.D."/>
        </authorList>
    </citation>
    <scope>NUCLEOTIDE SEQUENCE</scope>
    <source>
        <strain evidence="7">H204</strain>
    </source>
</reference>
<dbReference type="InterPro" id="IPR013324">
    <property type="entry name" value="RNA_pol_sigma_r3/r4-like"/>
</dbReference>
<dbReference type="Gene3D" id="1.10.10.10">
    <property type="entry name" value="Winged helix-like DNA-binding domain superfamily/Winged helix DNA-binding domain"/>
    <property type="match status" value="1"/>
</dbReference>
<dbReference type="InterPro" id="IPR007627">
    <property type="entry name" value="RNA_pol_sigma70_r2"/>
</dbReference>
<dbReference type="EMBL" id="FNRP01000036">
    <property type="protein sequence ID" value="SEB13662.1"/>
    <property type="molecule type" value="Genomic_DNA"/>
</dbReference>
<evidence type="ECO:0000259" key="5">
    <source>
        <dbReference type="Pfam" id="PF04542"/>
    </source>
</evidence>
<dbReference type="InterPro" id="IPR014284">
    <property type="entry name" value="RNA_pol_sigma-70_dom"/>
</dbReference>
<evidence type="ECO:0000256" key="4">
    <source>
        <dbReference type="ARBA" id="ARBA00023163"/>
    </source>
</evidence>
<evidence type="ECO:0000313" key="9">
    <source>
        <dbReference type="EMBL" id="SEB13662.1"/>
    </source>
</evidence>
<evidence type="ECO:0000313" key="10">
    <source>
        <dbReference type="Proteomes" id="UP000183040"/>
    </source>
</evidence>
<proteinExistence type="inferred from homology"/>
<name>A0A174CDR5_9BACE</name>
<evidence type="ECO:0000256" key="1">
    <source>
        <dbReference type="ARBA" id="ARBA00010641"/>
    </source>
</evidence>
<evidence type="ECO:0000313" key="7">
    <source>
        <dbReference type="EMBL" id="KAA9050668.1"/>
    </source>
</evidence>
<gene>
    <name evidence="7" type="ORF">F6S82_01645</name>
    <name evidence="8" type="ORF">GA424_14780</name>
    <name evidence="9" type="ORF">SAMN04487924_13652</name>
</gene>
<keyword evidence="3" id="KW-0731">Sigma factor</keyword>
<dbReference type="SUPFAM" id="SSF88659">
    <property type="entry name" value="Sigma3 and sigma4 domains of RNA polymerase sigma factors"/>
    <property type="match status" value="1"/>
</dbReference>
<dbReference type="GO" id="GO:0003677">
    <property type="term" value="F:DNA binding"/>
    <property type="evidence" value="ECO:0007669"/>
    <property type="project" value="InterPro"/>
</dbReference>
<dbReference type="NCBIfam" id="TIGR02937">
    <property type="entry name" value="sigma70-ECF"/>
    <property type="match status" value="1"/>
</dbReference>
<dbReference type="RefSeq" id="WP_009040048.1">
    <property type="nucleotide sequence ID" value="NZ_CP041230.1"/>
</dbReference>
<evidence type="ECO:0000256" key="2">
    <source>
        <dbReference type="ARBA" id="ARBA00023015"/>
    </source>
</evidence>
<dbReference type="InterPro" id="IPR013249">
    <property type="entry name" value="RNA_pol_sigma70_r4_t2"/>
</dbReference>
<evidence type="ECO:0000256" key="3">
    <source>
        <dbReference type="ARBA" id="ARBA00023082"/>
    </source>
</evidence>
<evidence type="ECO:0000313" key="8">
    <source>
        <dbReference type="EMBL" id="KAB6136506.1"/>
    </source>
</evidence>
<dbReference type="AlphaFoldDB" id="A0A174CDR5"/>
<feature type="domain" description="RNA polymerase sigma-70 region 2" evidence="5">
    <location>
        <begin position="25"/>
        <end position="87"/>
    </location>
</feature>
<reference evidence="9 10" key="1">
    <citation type="submission" date="2016-10" db="EMBL/GenBank/DDBJ databases">
        <authorList>
            <person name="de Groot N.N."/>
        </authorList>
    </citation>
    <scope>NUCLEOTIDE SEQUENCE [LARGE SCALE GENOMIC DNA]</scope>
    <source>
        <strain evidence="9 10">NLAE-zl-G339</strain>
    </source>
</reference>
<organism evidence="9 10">
    <name type="scientific">Bacteroides xylanisolvens</name>
    <dbReference type="NCBI Taxonomy" id="371601"/>
    <lineage>
        <taxon>Bacteria</taxon>
        <taxon>Pseudomonadati</taxon>
        <taxon>Bacteroidota</taxon>
        <taxon>Bacteroidia</taxon>
        <taxon>Bacteroidales</taxon>
        <taxon>Bacteroidaceae</taxon>
        <taxon>Bacteroides</taxon>
    </lineage>
</organism>
<dbReference type="NCBIfam" id="TIGR02985">
    <property type="entry name" value="Sig70_bacteroi1"/>
    <property type="match status" value="1"/>
</dbReference>
<dbReference type="Proteomes" id="UP000183040">
    <property type="component" value="Unassembled WGS sequence"/>
</dbReference>
<dbReference type="InterPro" id="IPR036388">
    <property type="entry name" value="WH-like_DNA-bd_sf"/>
</dbReference>
<dbReference type="InterPro" id="IPR039425">
    <property type="entry name" value="RNA_pol_sigma-70-like"/>
</dbReference>
<keyword evidence="4" id="KW-0804">Transcription</keyword>
<evidence type="ECO:0000313" key="12">
    <source>
        <dbReference type="Proteomes" id="UP000487596"/>
    </source>
</evidence>
<dbReference type="PANTHER" id="PTHR43133:SF46">
    <property type="entry name" value="RNA POLYMERASE SIGMA-70 FACTOR ECF SUBFAMILY"/>
    <property type="match status" value="1"/>
</dbReference>
<dbReference type="Gene3D" id="1.10.1740.10">
    <property type="match status" value="1"/>
</dbReference>
<dbReference type="Pfam" id="PF08281">
    <property type="entry name" value="Sigma70_r4_2"/>
    <property type="match status" value="1"/>
</dbReference>
<dbReference type="Proteomes" id="UP000487596">
    <property type="component" value="Unassembled WGS sequence"/>
</dbReference>
<comment type="similarity">
    <text evidence="1">Belongs to the sigma-70 factor family. ECF subfamily.</text>
</comment>
<keyword evidence="2" id="KW-0805">Transcription regulation</keyword>
<reference evidence="8 12" key="4">
    <citation type="journal article" date="2019" name="Nat. Med.">
        <title>A library of human gut bacterial isolates paired with longitudinal multiomics data enables mechanistic microbiome research.</title>
        <authorList>
            <person name="Poyet M."/>
            <person name="Groussin M."/>
            <person name="Gibbons S.M."/>
            <person name="Avila-Pacheco J."/>
            <person name="Jiang X."/>
            <person name="Kearney S.M."/>
            <person name="Perrotta A.R."/>
            <person name="Berdy B."/>
            <person name="Zhao S."/>
            <person name="Lieberman T.D."/>
            <person name="Swanson P.K."/>
            <person name="Smith M."/>
            <person name="Roesemann S."/>
            <person name="Alexander J.E."/>
            <person name="Rich S.A."/>
            <person name="Livny J."/>
            <person name="Vlamakis H."/>
            <person name="Clish C."/>
            <person name="Bullock K."/>
            <person name="Deik A."/>
            <person name="Scott J."/>
            <person name="Pierce K.A."/>
            <person name="Xavier R.J."/>
            <person name="Alm E.J."/>
        </authorList>
    </citation>
    <scope>NUCLEOTIDE SEQUENCE [LARGE SCALE GENOMIC DNA]</scope>
    <source>
        <strain evidence="8 12">BIOML-A62</strain>
    </source>
</reference>
<dbReference type="Pfam" id="PF04542">
    <property type="entry name" value="Sigma70_r2"/>
    <property type="match status" value="1"/>
</dbReference>
<sequence length="206" mass="24425">MIEFSDEKFLLDEIKKGNNQAFEYLFKTYYPRLRGYAIRFVEDEETARDIIQECFLRFWEKRALLSAVSVTSLLFAMVRNGCLNYLKHLSIVEKHQIEYLASVDGEERLYYSDFALDAEHKLLYDELQEQINIVIGQLPERSREIFLMSRFKGLKNREIADKLQISTTAVEKHIAKALQCFSKHFKDKYPVDIYIMIIAWVIMNNK</sequence>
<protein>
    <submittedName>
        <fullName evidence="7 9">RNA polymerase sigma-70 factor</fullName>
    </submittedName>
</protein>
<reference evidence="7" key="5">
    <citation type="submission" date="2019-09" db="EMBL/GenBank/DDBJ databases">
        <authorList>
            <person name="Ross B.D."/>
            <person name="Verster A.J."/>
            <person name="Radey M.C."/>
            <person name="Schmidtke D.T."/>
            <person name="Pope C.E."/>
            <person name="Hoffman L.R."/>
            <person name="Hajjar A.M."/>
            <person name="Peterson S.B."/>
            <person name="Borenstein E."/>
            <person name="Mougous J.D."/>
        </authorList>
    </citation>
    <scope>NUCLEOTIDE SEQUENCE</scope>
    <source>
        <strain evidence="7">H204</strain>
    </source>
</reference>
<dbReference type="GO" id="GO:0016987">
    <property type="term" value="F:sigma factor activity"/>
    <property type="evidence" value="ECO:0007669"/>
    <property type="project" value="UniProtKB-KW"/>
</dbReference>
<reference evidence="11" key="2">
    <citation type="journal article" date="2018" name="J. Anim. Genet.">
        <title>Acquired interbacterial defense systems protect against interspecies antagonism in the human gut microbiome.</title>
        <authorList>
            <person name="Ross B.D."/>
            <person name="Verster A.J."/>
            <person name="Radey M.C."/>
            <person name="Schmidtke D.T."/>
            <person name="Pope C.E."/>
            <person name="Hoffman L.R."/>
            <person name="Hajjar A."/>
            <person name="Peterson S.B."/>
            <person name="Borenstein E."/>
            <person name="Mougous J."/>
        </authorList>
    </citation>
    <scope>NUCLEOTIDE SEQUENCE [LARGE SCALE GENOMIC DNA]</scope>
    <source>
        <strain evidence="11">H204</strain>
    </source>
</reference>
<dbReference type="GO" id="GO:0006352">
    <property type="term" value="P:DNA-templated transcription initiation"/>
    <property type="evidence" value="ECO:0007669"/>
    <property type="project" value="InterPro"/>
</dbReference>
<evidence type="ECO:0000259" key="6">
    <source>
        <dbReference type="Pfam" id="PF08281"/>
    </source>
</evidence>
<dbReference type="EMBL" id="VYQC01000001">
    <property type="protein sequence ID" value="KAA9050668.1"/>
    <property type="molecule type" value="Genomic_DNA"/>
</dbReference>
<dbReference type="EMBL" id="WDEH01000024">
    <property type="protein sequence ID" value="KAB6136506.1"/>
    <property type="molecule type" value="Genomic_DNA"/>
</dbReference>